<organism evidence="2 3">
    <name type="scientific">Cyclotella atomus</name>
    <dbReference type="NCBI Taxonomy" id="382360"/>
    <lineage>
        <taxon>Eukaryota</taxon>
        <taxon>Sar</taxon>
        <taxon>Stramenopiles</taxon>
        <taxon>Ochrophyta</taxon>
        <taxon>Bacillariophyta</taxon>
        <taxon>Coscinodiscophyceae</taxon>
        <taxon>Thalassiosirophycidae</taxon>
        <taxon>Stephanodiscales</taxon>
        <taxon>Stephanodiscaceae</taxon>
        <taxon>Cyclotella</taxon>
    </lineage>
</organism>
<proteinExistence type="predicted"/>
<dbReference type="CDD" id="cd00136">
    <property type="entry name" value="PDZ_canonical"/>
    <property type="match status" value="1"/>
</dbReference>
<dbReference type="EMBL" id="JALLPJ020001205">
    <property type="protein sequence ID" value="KAL3774202.1"/>
    <property type="molecule type" value="Genomic_DNA"/>
</dbReference>
<dbReference type="InterPro" id="IPR001478">
    <property type="entry name" value="PDZ"/>
</dbReference>
<dbReference type="Proteomes" id="UP001530400">
    <property type="component" value="Unassembled WGS sequence"/>
</dbReference>
<feature type="domain" description="PDZ" evidence="1">
    <location>
        <begin position="101"/>
        <end position="164"/>
    </location>
</feature>
<dbReference type="InterPro" id="IPR036034">
    <property type="entry name" value="PDZ_sf"/>
</dbReference>
<dbReference type="SMART" id="SM00228">
    <property type="entry name" value="PDZ"/>
    <property type="match status" value="1"/>
</dbReference>
<dbReference type="SUPFAM" id="SSF50156">
    <property type="entry name" value="PDZ domain-like"/>
    <property type="match status" value="1"/>
</dbReference>
<accession>A0ABD3NGX1</accession>
<dbReference type="Pfam" id="PF00595">
    <property type="entry name" value="PDZ"/>
    <property type="match status" value="1"/>
</dbReference>
<dbReference type="Gene3D" id="2.30.42.10">
    <property type="match status" value="1"/>
</dbReference>
<dbReference type="AlphaFoldDB" id="A0ABD3NGX1"/>
<dbReference type="PROSITE" id="PS50106">
    <property type="entry name" value="PDZ"/>
    <property type="match status" value="1"/>
</dbReference>
<evidence type="ECO:0000313" key="2">
    <source>
        <dbReference type="EMBL" id="KAL3774202.1"/>
    </source>
</evidence>
<name>A0ABD3NGX1_9STRA</name>
<protein>
    <recommendedName>
        <fullName evidence="1">PDZ domain-containing protein</fullName>
    </recommendedName>
</protein>
<sequence length="199" mass="21111">MKSASLFVIASPMASAFAPSNAPMLPSVALRMGLFDGVKEAFGADGMGELDGDRETPIDRWMGWNAKKDDSAIAMGSKAPQDFIDSMDPKNYVTASLSKPMGIVFEENDSNLGGIFILEVNPGSSAEKDGTVRPGDQLVAVGKKKVSGLQFEDALGAIIESEEEKVELVLFRGPAKFLYGPAGASQDWLDEFVSGGVKV</sequence>
<evidence type="ECO:0000259" key="1">
    <source>
        <dbReference type="PROSITE" id="PS50106"/>
    </source>
</evidence>
<keyword evidence="3" id="KW-1185">Reference proteome</keyword>
<comment type="caution">
    <text evidence="2">The sequence shown here is derived from an EMBL/GenBank/DDBJ whole genome shotgun (WGS) entry which is preliminary data.</text>
</comment>
<evidence type="ECO:0000313" key="3">
    <source>
        <dbReference type="Proteomes" id="UP001530400"/>
    </source>
</evidence>
<gene>
    <name evidence="2" type="ORF">ACHAWO_008800</name>
</gene>
<reference evidence="2 3" key="1">
    <citation type="submission" date="2024-10" db="EMBL/GenBank/DDBJ databases">
        <title>Updated reference genomes for cyclostephanoid diatoms.</title>
        <authorList>
            <person name="Roberts W.R."/>
            <person name="Alverson A.J."/>
        </authorList>
    </citation>
    <scope>NUCLEOTIDE SEQUENCE [LARGE SCALE GENOMIC DNA]</scope>
    <source>
        <strain evidence="2 3">AJA010-31</strain>
    </source>
</reference>